<accession>A0A6S6TLQ1</accession>
<protein>
    <recommendedName>
        <fullName evidence="2">YkgJ family cysteine cluster protein</fullName>
    </recommendedName>
</protein>
<evidence type="ECO:0000313" key="1">
    <source>
        <dbReference type="EMBL" id="CAA6815808.1"/>
    </source>
</evidence>
<proteinExistence type="predicted"/>
<dbReference type="EMBL" id="CACVAW010000068">
    <property type="protein sequence ID" value="CAA6815808.1"/>
    <property type="molecule type" value="Genomic_DNA"/>
</dbReference>
<dbReference type="Pfam" id="PF03692">
    <property type="entry name" value="CxxCxxCC"/>
    <property type="match status" value="1"/>
</dbReference>
<name>A0A6S6TLQ1_9BACT</name>
<reference evidence="1" key="1">
    <citation type="submission" date="2020-01" db="EMBL/GenBank/DDBJ databases">
        <authorList>
            <person name="Meier V. D."/>
            <person name="Meier V D."/>
        </authorList>
    </citation>
    <scope>NUCLEOTIDE SEQUENCE</scope>
    <source>
        <strain evidence="1">HLG_WM_MAG_12</strain>
    </source>
</reference>
<sequence>MVKVNFSFNNPRRGIVTYIMFPCTECGLCCQNIATVKELKEFDLGNGVCKFFDMKTNSCTIYDSRPDICKVDKMFEIKYSNEFSKKEFYKLNAKVCNDLQEDYQIDRSYRIKI</sequence>
<dbReference type="AlphaFoldDB" id="A0A6S6TLQ1"/>
<organism evidence="1">
    <name type="scientific">uncultured Campylobacterales bacterium</name>
    <dbReference type="NCBI Taxonomy" id="352960"/>
    <lineage>
        <taxon>Bacteria</taxon>
        <taxon>Pseudomonadati</taxon>
        <taxon>Campylobacterota</taxon>
        <taxon>Epsilonproteobacteria</taxon>
        <taxon>Campylobacterales</taxon>
        <taxon>environmental samples</taxon>
    </lineage>
</organism>
<evidence type="ECO:0008006" key="2">
    <source>
        <dbReference type="Google" id="ProtNLM"/>
    </source>
</evidence>
<dbReference type="InterPro" id="IPR005358">
    <property type="entry name" value="Puta_zinc/iron-chelating_dom"/>
</dbReference>
<gene>
    <name evidence="1" type="ORF">HELGO_WM9454</name>
</gene>